<reference evidence="1 2" key="2">
    <citation type="journal article" date="2022" name="Mol. Ecol. Resour.">
        <title>The genomes of chicory, endive, great burdock and yacon provide insights into Asteraceae paleo-polyploidization history and plant inulin production.</title>
        <authorList>
            <person name="Fan W."/>
            <person name="Wang S."/>
            <person name="Wang H."/>
            <person name="Wang A."/>
            <person name="Jiang F."/>
            <person name="Liu H."/>
            <person name="Zhao H."/>
            <person name="Xu D."/>
            <person name="Zhang Y."/>
        </authorList>
    </citation>
    <scope>NUCLEOTIDE SEQUENCE [LARGE SCALE GENOMIC DNA]</scope>
    <source>
        <strain evidence="2">cv. Yunnan</strain>
        <tissue evidence="1">Leaves</tissue>
    </source>
</reference>
<proteinExistence type="predicted"/>
<accession>A0ACB9FZH1</accession>
<keyword evidence="2" id="KW-1185">Reference proteome</keyword>
<sequence>MIYGVIRFDLARSGLVRSIVIKSKAFLCPFVWRMLEDYVMEMWFVNENVITFIHLVASHRLNTQIHQQSSHFLRGFQ</sequence>
<dbReference type="Proteomes" id="UP001056120">
    <property type="component" value="Linkage Group LG15"/>
</dbReference>
<evidence type="ECO:0000313" key="2">
    <source>
        <dbReference type="Proteomes" id="UP001056120"/>
    </source>
</evidence>
<dbReference type="EMBL" id="CM042032">
    <property type="protein sequence ID" value="KAI3776221.1"/>
    <property type="molecule type" value="Genomic_DNA"/>
</dbReference>
<reference evidence="2" key="1">
    <citation type="journal article" date="2022" name="Mol. Ecol. Resour.">
        <title>The genomes of chicory, endive, great burdock and yacon provide insights into Asteraceae palaeo-polyploidization history and plant inulin production.</title>
        <authorList>
            <person name="Fan W."/>
            <person name="Wang S."/>
            <person name="Wang H."/>
            <person name="Wang A."/>
            <person name="Jiang F."/>
            <person name="Liu H."/>
            <person name="Zhao H."/>
            <person name="Xu D."/>
            <person name="Zhang Y."/>
        </authorList>
    </citation>
    <scope>NUCLEOTIDE SEQUENCE [LARGE SCALE GENOMIC DNA]</scope>
    <source>
        <strain evidence="2">cv. Yunnan</strain>
    </source>
</reference>
<comment type="caution">
    <text evidence="1">The sequence shown here is derived from an EMBL/GenBank/DDBJ whole genome shotgun (WGS) entry which is preliminary data.</text>
</comment>
<gene>
    <name evidence="1" type="ORF">L1987_45994</name>
</gene>
<name>A0ACB9FZH1_9ASTR</name>
<organism evidence="1 2">
    <name type="scientific">Smallanthus sonchifolius</name>
    <dbReference type="NCBI Taxonomy" id="185202"/>
    <lineage>
        <taxon>Eukaryota</taxon>
        <taxon>Viridiplantae</taxon>
        <taxon>Streptophyta</taxon>
        <taxon>Embryophyta</taxon>
        <taxon>Tracheophyta</taxon>
        <taxon>Spermatophyta</taxon>
        <taxon>Magnoliopsida</taxon>
        <taxon>eudicotyledons</taxon>
        <taxon>Gunneridae</taxon>
        <taxon>Pentapetalae</taxon>
        <taxon>asterids</taxon>
        <taxon>campanulids</taxon>
        <taxon>Asterales</taxon>
        <taxon>Asteraceae</taxon>
        <taxon>Asteroideae</taxon>
        <taxon>Heliantheae alliance</taxon>
        <taxon>Millerieae</taxon>
        <taxon>Smallanthus</taxon>
    </lineage>
</organism>
<protein>
    <submittedName>
        <fullName evidence="1">Uncharacterized protein</fullName>
    </submittedName>
</protein>
<evidence type="ECO:0000313" key="1">
    <source>
        <dbReference type="EMBL" id="KAI3776221.1"/>
    </source>
</evidence>